<organism evidence="1 2">
    <name type="scientific">Prunus yedoensis var. nudiflora</name>
    <dbReference type="NCBI Taxonomy" id="2094558"/>
    <lineage>
        <taxon>Eukaryota</taxon>
        <taxon>Viridiplantae</taxon>
        <taxon>Streptophyta</taxon>
        <taxon>Embryophyta</taxon>
        <taxon>Tracheophyta</taxon>
        <taxon>Spermatophyta</taxon>
        <taxon>Magnoliopsida</taxon>
        <taxon>eudicotyledons</taxon>
        <taxon>Gunneridae</taxon>
        <taxon>Pentapetalae</taxon>
        <taxon>rosids</taxon>
        <taxon>fabids</taxon>
        <taxon>Rosales</taxon>
        <taxon>Rosaceae</taxon>
        <taxon>Amygdaloideae</taxon>
        <taxon>Amygdaleae</taxon>
        <taxon>Prunus</taxon>
    </lineage>
</organism>
<protein>
    <submittedName>
        <fullName evidence="1">Uncharacterized protein</fullName>
    </submittedName>
</protein>
<evidence type="ECO:0000313" key="2">
    <source>
        <dbReference type="Proteomes" id="UP000250321"/>
    </source>
</evidence>
<proteinExistence type="predicted"/>
<gene>
    <name evidence="1" type="ORF">Pyn_31251</name>
</gene>
<reference evidence="1 2" key="1">
    <citation type="submission" date="2018-02" db="EMBL/GenBank/DDBJ databases">
        <title>Draft genome of wild Prunus yedoensis var. nudiflora.</title>
        <authorList>
            <person name="Baek S."/>
            <person name="Kim J.-H."/>
            <person name="Choi K."/>
            <person name="Kim G.-B."/>
            <person name="Cho A."/>
            <person name="Jang H."/>
            <person name="Shin C.-H."/>
            <person name="Yu H.-J."/>
            <person name="Mun J.-H."/>
        </authorList>
    </citation>
    <scope>NUCLEOTIDE SEQUENCE [LARGE SCALE GENOMIC DNA]</scope>
    <source>
        <strain evidence="2">cv. Jeju island</strain>
        <tissue evidence="1">Leaf</tissue>
    </source>
</reference>
<evidence type="ECO:0000313" key="1">
    <source>
        <dbReference type="EMBL" id="PQQ04338.1"/>
    </source>
</evidence>
<dbReference type="AlphaFoldDB" id="A0A314YIL5"/>
<accession>A0A314YIL5</accession>
<comment type="caution">
    <text evidence="1">The sequence shown here is derived from an EMBL/GenBank/DDBJ whole genome shotgun (WGS) entry which is preliminary data.</text>
</comment>
<dbReference type="Proteomes" id="UP000250321">
    <property type="component" value="Unassembled WGS sequence"/>
</dbReference>
<keyword evidence="2" id="KW-1185">Reference proteome</keyword>
<dbReference type="EMBL" id="PJQY01001247">
    <property type="protein sequence ID" value="PQQ04338.1"/>
    <property type="molecule type" value="Genomic_DNA"/>
</dbReference>
<name>A0A314YIL5_PRUYE</name>
<sequence length="101" mass="11848">MLDEGRAEEKNQLGTGLMLRSDVGKQNGEQILRRTLQQQQQQQLVKQSFYLHGIIYKIDPIGFHRLISSLIYCTQHFKIQLFDARYQIMGLRRNLLACKLI</sequence>